<feature type="region of interest" description="Disordered" evidence="1">
    <location>
        <begin position="56"/>
        <end position="115"/>
    </location>
</feature>
<dbReference type="PANTHER" id="PTHR37207">
    <property type="entry name" value="OS09G0446000 PROTEIN"/>
    <property type="match status" value="1"/>
</dbReference>
<dbReference type="PANTHER" id="PTHR37207:SF1">
    <property type="entry name" value="OS09G0446000 PROTEIN"/>
    <property type="match status" value="1"/>
</dbReference>
<evidence type="ECO:0000313" key="3">
    <source>
        <dbReference type="Proteomes" id="UP001189624"/>
    </source>
</evidence>
<reference evidence="2" key="1">
    <citation type="submission" date="2023-10" db="EMBL/GenBank/DDBJ databases">
        <authorList>
            <person name="Domelevo Entfellner J.-B."/>
        </authorList>
    </citation>
    <scope>NUCLEOTIDE SEQUENCE</scope>
</reference>
<organism evidence="2 3">
    <name type="scientific">Sphenostylis stenocarpa</name>
    <dbReference type="NCBI Taxonomy" id="92480"/>
    <lineage>
        <taxon>Eukaryota</taxon>
        <taxon>Viridiplantae</taxon>
        <taxon>Streptophyta</taxon>
        <taxon>Embryophyta</taxon>
        <taxon>Tracheophyta</taxon>
        <taxon>Spermatophyta</taxon>
        <taxon>Magnoliopsida</taxon>
        <taxon>eudicotyledons</taxon>
        <taxon>Gunneridae</taxon>
        <taxon>Pentapetalae</taxon>
        <taxon>rosids</taxon>
        <taxon>fabids</taxon>
        <taxon>Fabales</taxon>
        <taxon>Fabaceae</taxon>
        <taxon>Papilionoideae</taxon>
        <taxon>50 kb inversion clade</taxon>
        <taxon>NPAAA clade</taxon>
        <taxon>indigoferoid/millettioid clade</taxon>
        <taxon>Phaseoleae</taxon>
        <taxon>Sphenostylis</taxon>
    </lineage>
</organism>
<sequence>MTLIYSTMSGERVEFPPPTCRDLAAPLIRLRISTHVDVVFDTLSLPWDFLNSESSIKLNNNSSPKPKPPFKPAKDDTKPVLQDPILRSDPIETEEAVLRLPPFPVPSSTSPPEMA</sequence>
<evidence type="ECO:0000313" key="2">
    <source>
        <dbReference type="EMBL" id="CAJ1798929.1"/>
    </source>
</evidence>
<accession>A0AA86RLG2</accession>
<dbReference type="Gramene" id="rna-AYBTSS11_LOCUS587">
    <property type="protein sequence ID" value="CAJ1798929.1"/>
    <property type="gene ID" value="gene-AYBTSS11_LOCUS587"/>
</dbReference>
<proteinExistence type="predicted"/>
<gene>
    <name evidence="2" type="ORF">AYBTSS11_LOCUS587</name>
</gene>
<evidence type="ECO:0000256" key="1">
    <source>
        <dbReference type="SAM" id="MobiDB-lite"/>
    </source>
</evidence>
<feature type="compositionally biased region" description="Low complexity" evidence="1">
    <location>
        <begin position="106"/>
        <end position="115"/>
    </location>
</feature>
<protein>
    <submittedName>
        <fullName evidence="2">Uncharacterized protein</fullName>
    </submittedName>
</protein>
<name>A0AA86RLG2_9FABA</name>
<keyword evidence="3" id="KW-1185">Reference proteome</keyword>
<dbReference type="AlphaFoldDB" id="A0AA86RLG2"/>
<dbReference type="EMBL" id="OY731398">
    <property type="protein sequence ID" value="CAJ1798929.1"/>
    <property type="molecule type" value="Genomic_DNA"/>
</dbReference>
<dbReference type="Proteomes" id="UP001189624">
    <property type="component" value="Chromosome 1"/>
</dbReference>